<protein>
    <recommendedName>
        <fullName evidence="1">Ferric siderophore reductase C-terminal domain-containing protein</fullName>
    </recommendedName>
</protein>
<evidence type="ECO:0000313" key="2">
    <source>
        <dbReference type="EMBL" id="GAB60585.1"/>
    </source>
</evidence>
<organism evidence="2 3">
    <name type="scientific">Rheinheimera nanhaiensis E407-8</name>
    <dbReference type="NCBI Taxonomy" id="562729"/>
    <lineage>
        <taxon>Bacteria</taxon>
        <taxon>Pseudomonadati</taxon>
        <taxon>Pseudomonadota</taxon>
        <taxon>Gammaproteobacteria</taxon>
        <taxon>Chromatiales</taxon>
        <taxon>Chromatiaceae</taxon>
        <taxon>Rheinheimera</taxon>
    </lineage>
</organism>
<comment type="caution">
    <text evidence="2">The sequence shown here is derived from an EMBL/GenBank/DDBJ whole genome shotgun (WGS) entry which is preliminary data.</text>
</comment>
<name>I1E2Q7_9GAMM</name>
<dbReference type="RefSeq" id="WP_008224275.1">
    <property type="nucleotide sequence ID" value="NZ_BAFK01000032.1"/>
</dbReference>
<reference evidence="2 3" key="1">
    <citation type="journal article" date="2012" name="J. Bacteriol.">
        <title>Genome Sequence of the Protease-Producing Bacterium Rheinheimera nanhaiensis E407-8T, Isolated from Deep-Sea Sediment of the South China Sea.</title>
        <authorList>
            <person name="Zhang X.-Y."/>
            <person name="Zhang Y.-J."/>
            <person name="Qin Q.-L."/>
            <person name="Xie B.-B."/>
            <person name="Chen X.-L."/>
            <person name="Zhou B.-C."/>
            <person name="Zhang Y.-Z."/>
        </authorList>
    </citation>
    <scope>NUCLEOTIDE SEQUENCE [LARGE SCALE GENOMIC DNA]</scope>
    <source>
        <strain evidence="2 3">E407-8</strain>
    </source>
</reference>
<dbReference type="InterPro" id="IPR024726">
    <property type="entry name" value="FhuF_C"/>
</dbReference>
<evidence type="ECO:0000259" key="1">
    <source>
        <dbReference type="Pfam" id="PF11575"/>
    </source>
</evidence>
<dbReference type="GO" id="GO:0051537">
    <property type="term" value="F:2 iron, 2 sulfur cluster binding"/>
    <property type="evidence" value="ECO:0007669"/>
    <property type="project" value="InterPro"/>
</dbReference>
<gene>
    <name evidence="2" type="ORF">RNAN_3611</name>
</gene>
<dbReference type="STRING" id="562729.RNAN_3611"/>
<dbReference type="NCBIfam" id="TIGR03950">
    <property type="entry name" value="sidero_Fe_reduc"/>
    <property type="match status" value="1"/>
</dbReference>
<dbReference type="EMBL" id="BAFK01000032">
    <property type="protein sequence ID" value="GAB60585.1"/>
    <property type="molecule type" value="Genomic_DNA"/>
</dbReference>
<dbReference type="AlphaFoldDB" id="I1E2Q7"/>
<accession>I1E2Q7</accession>
<sequence length="283" mass="31301">MAAGSKSGLESGLESGLDSCVANSAALAELLQLAAHLLPALQGQLAQPAQPERSERTEQSAIIQGSDNRQSLLALYQYWRQQHPEATHAYWWVRSWNMLIWQPVYLSVIGVHSAGIAVSLAGFSQHCQQGVVAGFTLQPQRSDSQAIAVAIQRSAAGLAAFYQDMLAQLAQVITLRPVLARRLLADTLLSALLLCYRQASWMTQPQLLHWRQLWLDALGIDNAAPFYIDTLTCQPAFKRRACCMHYLRADGDCCDNCPRRANQPTKSSDTDIIYHPVKITDSR</sequence>
<dbReference type="OrthoDB" id="7942745at2"/>
<feature type="domain" description="Ferric siderophore reductase C-terminal" evidence="1">
    <location>
        <begin position="239"/>
        <end position="259"/>
    </location>
</feature>
<evidence type="ECO:0000313" key="3">
    <source>
        <dbReference type="Proteomes" id="UP000004374"/>
    </source>
</evidence>
<keyword evidence="3" id="KW-1185">Reference proteome</keyword>
<dbReference type="Pfam" id="PF11575">
    <property type="entry name" value="FhuF_C"/>
    <property type="match status" value="1"/>
</dbReference>
<dbReference type="InterPro" id="IPR023998">
    <property type="entry name" value="FCR-like"/>
</dbReference>
<proteinExistence type="predicted"/>
<dbReference type="Proteomes" id="UP000004374">
    <property type="component" value="Unassembled WGS sequence"/>
</dbReference>